<dbReference type="InterPro" id="IPR023406">
    <property type="entry name" value="Topo_IA_AS"/>
</dbReference>
<evidence type="ECO:0000256" key="8">
    <source>
        <dbReference type="ARBA" id="ARBA00023125"/>
    </source>
</evidence>
<comment type="similarity">
    <text evidence="2 10">Belongs to the type IA topoisomerase family.</text>
</comment>
<dbReference type="Pfam" id="PF01751">
    <property type="entry name" value="Toprim"/>
    <property type="match status" value="1"/>
</dbReference>
<dbReference type="InterPro" id="IPR003601">
    <property type="entry name" value="Topo_IA_2"/>
</dbReference>
<dbReference type="EMBL" id="CABIKM010000029">
    <property type="protein sequence ID" value="VUZ85589.1"/>
    <property type="molecule type" value="Genomic_DNA"/>
</dbReference>
<dbReference type="HAMAP" id="MF_00952">
    <property type="entry name" value="Topoisom_1_prok"/>
    <property type="match status" value="1"/>
</dbReference>
<feature type="site" description="Interaction with DNA" evidence="10">
    <location>
        <position position="509"/>
    </location>
</feature>
<feature type="domain" description="Toprim" evidence="11">
    <location>
        <begin position="3"/>
        <end position="113"/>
    </location>
</feature>
<dbReference type="Gene3D" id="3.30.65.10">
    <property type="entry name" value="Bacterial Topoisomerase I, domain 1"/>
    <property type="match status" value="4"/>
</dbReference>
<dbReference type="GO" id="GO:0006265">
    <property type="term" value="P:DNA topological change"/>
    <property type="evidence" value="ECO:0007669"/>
    <property type="project" value="UniProtKB-UniRule"/>
</dbReference>
<dbReference type="GO" id="GO:0008270">
    <property type="term" value="F:zinc ion binding"/>
    <property type="evidence" value="ECO:0007669"/>
    <property type="project" value="UniProtKB-KW"/>
</dbReference>
<dbReference type="AlphaFoldDB" id="A0A564ZJS8"/>
<dbReference type="CDD" id="cd03363">
    <property type="entry name" value="TOPRIM_TopoIA_TopoI"/>
    <property type="match status" value="1"/>
</dbReference>
<dbReference type="InterPro" id="IPR013825">
    <property type="entry name" value="Topo_IA_cen_sub2"/>
</dbReference>
<keyword evidence="9 10" id="KW-0413">Isomerase</keyword>
<dbReference type="Pfam" id="PF01396">
    <property type="entry name" value="Zn_ribbon_Top1"/>
    <property type="match status" value="5"/>
</dbReference>
<protein>
    <recommendedName>
        <fullName evidence="10">DNA topoisomerase 1</fullName>
        <ecNumber evidence="10">5.6.2.1</ecNumber>
    </recommendedName>
    <alternativeName>
        <fullName evidence="10">DNA topoisomerase I</fullName>
    </alternativeName>
</protein>
<dbReference type="PANTHER" id="PTHR42785">
    <property type="entry name" value="DNA TOPOISOMERASE, TYPE IA, CORE"/>
    <property type="match status" value="1"/>
</dbReference>
<comment type="catalytic activity">
    <reaction evidence="1 10">
        <text>ATP-independent breakage of single-stranded DNA, followed by passage and rejoining.</text>
        <dbReference type="EC" id="5.6.2.1"/>
    </reaction>
</comment>
<comment type="subunit">
    <text evidence="10">Monomer.</text>
</comment>
<dbReference type="InterPro" id="IPR013498">
    <property type="entry name" value="Topo_IA_Znf"/>
</dbReference>
<evidence type="ECO:0000256" key="6">
    <source>
        <dbReference type="ARBA" id="ARBA00022842"/>
    </source>
</evidence>
<dbReference type="Gene3D" id="2.70.20.10">
    <property type="entry name" value="Topoisomerase I, domain 3"/>
    <property type="match status" value="1"/>
</dbReference>
<feature type="site" description="Interaction with DNA" evidence="10">
    <location>
        <position position="143"/>
    </location>
</feature>
<dbReference type="CDD" id="cd00186">
    <property type="entry name" value="TOP1Ac"/>
    <property type="match status" value="1"/>
</dbReference>
<dbReference type="PANTHER" id="PTHR42785:SF1">
    <property type="entry name" value="DNA TOPOISOMERASE"/>
    <property type="match status" value="1"/>
</dbReference>
<dbReference type="Gene3D" id="3.40.50.140">
    <property type="match status" value="1"/>
</dbReference>
<feature type="site" description="Interaction with DNA" evidence="10">
    <location>
        <position position="33"/>
    </location>
</feature>
<dbReference type="InterPro" id="IPR028612">
    <property type="entry name" value="Topoisom_1_IA"/>
</dbReference>
<evidence type="ECO:0000256" key="10">
    <source>
        <dbReference type="HAMAP-Rule" id="MF_00952"/>
    </source>
</evidence>
<dbReference type="GO" id="GO:0003917">
    <property type="term" value="F:DNA topoisomerase type I (single strand cut, ATP-independent) activity"/>
    <property type="evidence" value="ECO:0007669"/>
    <property type="project" value="UniProtKB-UniRule"/>
</dbReference>
<dbReference type="InterPro" id="IPR013826">
    <property type="entry name" value="Topo_IA_cen_sub3"/>
</dbReference>
<dbReference type="Proteomes" id="UP000334340">
    <property type="component" value="Unassembled WGS sequence"/>
</dbReference>
<dbReference type="EC" id="5.6.2.1" evidence="10"/>
<keyword evidence="5" id="KW-0862">Zinc</keyword>
<accession>A0A564ZJS8</accession>
<keyword evidence="14" id="KW-1185">Reference proteome</keyword>
<dbReference type="InterPro" id="IPR006171">
    <property type="entry name" value="TOPRIM_dom"/>
</dbReference>
<evidence type="ECO:0000313" key="14">
    <source>
        <dbReference type="Proteomes" id="UP000334340"/>
    </source>
</evidence>
<dbReference type="InterPro" id="IPR023405">
    <property type="entry name" value="Topo_IA_core_domain"/>
</dbReference>
<keyword evidence="4" id="KW-0863">Zinc-finger</keyword>
<dbReference type="InterPro" id="IPR003602">
    <property type="entry name" value="Topo_IA_DNA-bd_dom"/>
</dbReference>
<gene>
    <name evidence="10" type="primary">topA</name>
    <name evidence="13" type="ORF">MELA_01974</name>
</gene>
<dbReference type="SMART" id="SM00437">
    <property type="entry name" value="TOP1Ac"/>
    <property type="match status" value="1"/>
</dbReference>
<evidence type="ECO:0000256" key="7">
    <source>
        <dbReference type="ARBA" id="ARBA00023029"/>
    </source>
</evidence>
<dbReference type="SMART" id="SM00493">
    <property type="entry name" value="TOPRIM"/>
    <property type="match status" value="1"/>
</dbReference>
<dbReference type="PROSITE" id="PS00396">
    <property type="entry name" value="TOPO_IA_1"/>
    <property type="match status" value="1"/>
</dbReference>
<feature type="site" description="Interaction with DNA" evidence="10">
    <location>
        <position position="301"/>
    </location>
</feature>
<evidence type="ECO:0000313" key="13">
    <source>
        <dbReference type="EMBL" id="VUZ85589.1"/>
    </source>
</evidence>
<name>A0A564ZJS8_9BACT</name>
<dbReference type="NCBIfam" id="TIGR01051">
    <property type="entry name" value="topA_bact"/>
    <property type="match status" value="1"/>
</dbReference>
<dbReference type="SUPFAM" id="SSF56712">
    <property type="entry name" value="Prokaryotic type I DNA topoisomerase"/>
    <property type="match status" value="1"/>
</dbReference>
<evidence type="ECO:0000256" key="5">
    <source>
        <dbReference type="ARBA" id="ARBA00022833"/>
    </source>
</evidence>
<feature type="site" description="Interaction with DNA" evidence="10">
    <location>
        <position position="148"/>
    </location>
</feature>
<dbReference type="PRINTS" id="PR00417">
    <property type="entry name" value="PRTPISMRASEI"/>
</dbReference>
<dbReference type="PROSITE" id="PS52039">
    <property type="entry name" value="TOPO_IA_2"/>
    <property type="match status" value="1"/>
</dbReference>
<dbReference type="InterPro" id="IPR013824">
    <property type="entry name" value="Topo_IA_cen_sub1"/>
</dbReference>
<reference evidence="13 14" key="1">
    <citation type="submission" date="2019-07" db="EMBL/GenBank/DDBJ databases">
        <authorList>
            <person name="Cremers G."/>
        </authorList>
    </citation>
    <scope>NUCLEOTIDE SEQUENCE [LARGE SCALE GENOMIC DNA]</scope>
</reference>
<dbReference type="InterPro" id="IPR013497">
    <property type="entry name" value="Topo_IA_cen"/>
</dbReference>
<dbReference type="SMART" id="SM00436">
    <property type="entry name" value="TOP1Bc"/>
    <property type="match status" value="1"/>
</dbReference>
<dbReference type="SUPFAM" id="SSF57783">
    <property type="entry name" value="Zinc beta-ribbon"/>
    <property type="match status" value="3"/>
</dbReference>
<feature type="active site" description="O-(5'-phospho-DNA)-tyrosine intermediate" evidence="10">
    <location>
        <position position="299"/>
    </location>
</feature>
<dbReference type="PROSITE" id="PS50880">
    <property type="entry name" value="TOPRIM"/>
    <property type="match status" value="1"/>
</dbReference>
<keyword evidence="7 10" id="KW-0799">Topoisomerase</keyword>
<dbReference type="GO" id="GO:0005694">
    <property type="term" value="C:chromosome"/>
    <property type="evidence" value="ECO:0007669"/>
    <property type="project" value="InterPro"/>
</dbReference>
<evidence type="ECO:0000256" key="4">
    <source>
        <dbReference type="ARBA" id="ARBA00022771"/>
    </source>
</evidence>
<evidence type="ECO:0000256" key="1">
    <source>
        <dbReference type="ARBA" id="ARBA00000213"/>
    </source>
</evidence>
<feature type="domain" description="Topo IA-type catalytic" evidence="12">
    <location>
        <begin position="129"/>
        <end position="577"/>
    </location>
</feature>
<dbReference type="Pfam" id="PF01131">
    <property type="entry name" value="Topoisom_bac"/>
    <property type="match status" value="1"/>
</dbReference>
<organism evidence="13 14">
    <name type="scientific">Candidatus Methylomirabilis lanthanidiphila</name>
    <dbReference type="NCBI Taxonomy" id="2211376"/>
    <lineage>
        <taxon>Bacteria</taxon>
        <taxon>Candidatus Methylomirabilota</taxon>
        <taxon>Candidatus Methylomirabilia</taxon>
        <taxon>Candidatus Methylomirabilales</taxon>
        <taxon>Candidatus Methylomirabilaceae</taxon>
        <taxon>Candidatus Methylomirabilis</taxon>
    </lineage>
</organism>
<feature type="site" description="Interaction with DNA" evidence="10">
    <location>
        <position position="155"/>
    </location>
</feature>
<keyword evidence="6" id="KW-0460">Magnesium</keyword>
<dbReference type="GO" id="GO:0003677">
    <property type="term" value="F:DNA binding"/>
    <property type="evidence" value="ECO:0007669"/>
    <property type="project" value="UniProtKB-KW"/>
</dbReference>
<evidence type="ECO:0000259" key="12">
    <source>
        <dbReference type="PROSITE" id="PS52039"/>
    </source>
</evidence>
<evidence type="ECO:0000256" key="9">
    <source>
        <dbReference type="ARBA" id="ARBA00023235"/>
    </source>
</evidence>
<comment type="function">
    <text evidence="10">Releases the supercoiling and torsional tension of DNA, which is introduced during the DNA replication and transcription, by transiently cleaving and rejoining one strand of the DNA duplex. Introduces a single-strand break via transesterification at a target site in duplex DNA. The scissile phosphodiester is attacked by the catalytic tyrosine of the enzyme, resulting in the formation of a DNA-(5'-phosphotyrosyl)-enzyme intermediate and the expulsion of a 3'-OH DNA strand. The free DNA strand then undergoes passage around the unbroken strand, thus removing DNA supercoils. Finally, in the religation step, the DNA 3'-OH attacks the covalent intermediate to expel the active-site tyrosine and restore the DNA phosphodiester backbone.</text>
</comment>
<keyword evidence="8 10" id="KW-0238">DNA-binding</keyword>
<dbReference type="InterPro" id="IPR000380">
    <property type="entry name" value="Topo_IA"/>
</dbReference>
<feature type="site" description="Interaction with DNA" evidence="10">
    <location>
        <position position="140"/>
    </location>
</feature>
<dbReference type="InterPro" id="IPR005733">
    <property type="entry name" value="TopoI_bac-type"/>
</dbReference>
<dbReference type="InterPro" id="IPR034149">
    <property type="entry name" value="TOPRIM_TopoI"/>
</dbReference>
<proteinExistence type="inferred from homology"/>
<keyword evidence="3" id="KW-0479">Metal-binding</keyword>
<evidence type="ECO:0000256" key="3">
    <source>
        <dbReference type="ARBA" id="ARBA00022723"/>
    </source>
</evidence>
<evidence type="ECO:0000256" key="2">
    <source>
        <dbReference type="ARBA" id="ARBA00009446"/>
    </source>
</evidence>
<sequence>MPKSLVVVESPAKAKTIEKYLGKEFVVAASMGHVRDLPAKSLSIDVAHDFAPEYEIIAGREKVVSALKKAAKSADAIYLAADPDREGEAICWHLLQELGAAKKPVHRVTFNEITKRAVREAFNHPSTIDQRLVDAQQARRILDRLVGYQISPILWDKVKRGLSAGRVQSVALRLIVDREREIKAFIKTEYWSVDVALEGRTPPSFTAGLYRIDGARVNLPDQEQTHQVVEDLRRQEFRITDVTKKEKRRNPVPPFTTSKLQQEAVRKLRFTARRAMQIAQQLYEGIEIGEEGAVGLITYMRTDSVRVSQDAQAEAARYIADRFGQTFVPDRPPAYRSGRGAQEAHEAIRPTSVYRDPASLRQFLTKDQLALYILIWSRFVASQMLPALYDVTTVTIQGGRFTLRASGRHQRFAGFMQVYIEGRDEVSETKPAEAKDETAEETAVEEEAELALPSLEVGEPLRLLDVASAQHFTQPPPRYTEATLVKELEECGIGRPSTYAAILSVIQNRDYVVKTQGKFRPTELGGIVVDLLVESFPRVMDYEFTARMETTLDEIEEGQKNWLEEMRRFYEPFSQWVKEAAVGMRNIKAMEEKTEETCERCGSRMVIRWGRFGRFLACSNYPECKGTRELTAELKGEHATDEDVSASAETEPTPCENCGRPMVMKRGRFGPFLGCSGYPECKTIRKLSPTEAVSARPAPQPTNEVCEKCGSPMVLREGRYGRFLSCSTYPACKHLKPIPIGVKCPQCGSPLSERRTKRGRVFYGCTAYPKCAFAIWDRPIQEPCPQCGAAFLVEKRLKGGGTSIRCATEGCAYARETDAAVKAKA</sequence>
<dbReference type="Gene3D" id="1.10.290.10">
    <property type="entry name" value="Topoisomerase I, domain 4"/>
    <property type="match status" value="1"/>
</dbReference>
<dbReference type="Gene3D" id="1.10.460.10">
    <property type="entry name" value="Topoisomerase I, domain 2"/>
    <property type="match status" value="1"/>
</dbReference>
<feature type="site" description="Interaction with DNA" evidence="10">
    <location>
        <position position="139"/>
    </location>
</feature>
<evidence type="ECO:0000259" key="11">
    <source>
        <dbReference type="PROSITE" id="PS50880"/>
    </source>
</evidence>
<feature type="region of interest" description="Interaction with DNA" evidence="10">
    <location>
        <begin position="163"/>
        <end position="168"/>
    </location>
</feature>